<keyword evidence="4" id="KW-1185">Reference proteome</keyword>
<evidence type="ECO:0000256" key="2">
    <source>
        <dbReference type="SAM" id="Phobius"/>
    </source>
</evidence>
<gene>
    <name evidence="3" type="ORF">GRX03_14400</name>
</gene>
<comment type="caution">
    <text evidence="3">The sequence shown here is derived from an EMBL/GenBank/DDBJ whole genome shotgun (WGS) entry which is preliminary data.</text>
</comment>
<evidence type="ECO:0000256" key="1">
    <source>
        <dbReference type="SAM" id="MobiDB-lite"/>
    </source>
</evidence>
<keyword evidence="2" id="KW-0472">Membrane</keyword>
<feature type="transmembrane region" description="Helical" evidence="2">
    <location>
        <begin position="591"/>
        <end position="611"/>
    </location>
</feature>
<feature type="compositionally biased region" description="Low complexity" evidence="1">
    <location>
        <begin position="362"/>
        <end position="374"/>
    </location>
</feature>
<dbReference type="AlphaFoldDB" id="A0A6B0TC40"/>
<evidence type="ECO:0000313" key="4">
    <source>
        <dbReference type="Proteomes" id="UP000466535"/>
    </source>
</evidence>
<proteinExistence type="predicted"/>
<dbReference type="Gene3D" id="2.60.40.10">
    <property type="entry name" value="Immunoglobulins"/>
    <property type="match status" value="3"/>
</dbReference>
<sequence length="615" mass="63110">MDWRAFAATAALAVFLVLAGTGGAVPNARLTVSDVTVSPGEPTVSEPVTITPTVASSVGSDEPVEITRVNATVNGTEIGAKSNIGTLSPGDDVSVPFTATFDEPGTYTVEFTFVGIDDQGERVTVTRTETVTVSPVPAVRLTVDDVAVEPATPTAGAPVTVPITVGSSTGSTQPVEIDAVELRAGAETLASATELGALSPGGSITVPLTTTFQRPGEKRLTARLVGTNADDEPVVVTRPVRFAVESGAPAVELNNRSATEATTSTLSMTVSNPTEGPLRNIVATIESAGLEEIVDRRVIPTLAAGAQANVEFTVRPETAGEALLRTNLSYTTAAGTAARAERSAVLSVAPLEEDVSVRVETQGSQQDQQNQNLGSGVGGILDANTQQQEQTDEPGGVEVVVSNLGNAPIRNVVLHPRAGNRSLGARPVTDELAPGAETSVSVSLARTPPTELVFETSYDVGTNRSTATAAFDPAGSRGAVSVTGVNIEPGDGRVQITGDIGNPGGSPVSGVVVAVDSGNGVEPVYPNRDFFVGEIDENAFAPFELTAAVEENATSIPLTVTYLVDGDRRTEQVTLPLEGRVTDESSGDPPALLVGGVVAALVSILILIVVLTRRA</sequence>
<dbReference type="RefSeq" id="WP_159764927.1">
    <property type="nucleotide sequence ID" value="NZ_WUUT01000006.1"/>
</dbReference>
<name>A0A6B0TC40_9EURY</name>
<organism evidence="3 4">
    <name type="scientific">Halovenus carboxidivorans</name>
    <dbReference type="NCBI Taxonomy" id="2692199"/>
    <lineage>
        <taxon>Archaea</taxon>
        <taxon>Methanobacteriati</taxon>
        <taxon>Methanobacteriota</taxon>
        <taxon>Stenosarchaea group</taxon>
        <taxon>Halobacteria</taxon>
        <taxon>Halobacteriales</taxon>
        <taxon>Haloarculaceae</taxon>
        <taxon>Halovenus</taxon>
    </lineage>
</organism>
<keyword evidence="2" id="KW-0812">Transmembrane</keyword>
<dbReference type="EMBL" id="WUUT01000006">
    <property type="protein sequence ID" value="MXR52791.1"/>
    <property type="molecule type" value="Genomic_DNA"/>
</dbReference>
<dbReference type="GO" id="GO:0003810">
    <property type="term" value="F:protein-glutamine gamma-glutamyltransferase activity"/>
    <property type="evidence" value="ECO:0007669"/>
    <property type="project" value="InterPro"/>
</dbReference>
<dbReference type="SUPFAM" id="SSF49309">
    <property type="entry name" value="Transglutaminase, two C-terminal domains"/>
    <property type="match status" value="1"/>
</dbReference>
<dbReference type="OrthoDB" id="65070at2157"/>
<feature type="region of interest" description="Disordered" evidence="1">
    <location>
        <begin position="360"/>
        <end position="380"/>
    </location>
</feature>
<keyword evidence="2" id="KW-1133">Transmembrane helix</keyword>
<protein>
    <recommendedName>
        <fullName evidence="5">CARDB domain-containing protein</fullName>
    </recommendedName>
</protein>
<accession>A0A6B0TC40</accession>
<evidence type="ECO:0000313" key="3">
    <source>
        <dbReference type="EMBL" id="MXR52791.1"/>
    </source>
</evidence>
<dbReference type="InterPro" id="IPR036238">
    <property type="entry name" value="Transglutaminase_C_sf"/>
</dbReference>
<dbReference type="InterPro" id="IPR013783">
    <property type="entry name" value="Ig-like_fold"/>
</dbReference>
<dbReference type="Proteomes" id="UP000466535">
    <property type="component" value="Unassembled WGS sequence"/>
</dbReference>
<reference evidence="3 4" key="1">
    <citation type="submission" date="2019-12" db="EMBL/GenBank/DDBJ databases">
        <title>Isolation and characterization of three novel carbon monoxide-oxidizing members of Halobacteria from salione crusts and soils.</title>
        <authorList>
            <person name="Myers M.R."/>
            <person name="King G.M."/>
        </authorList>
    </citation>
    <scope>NUCLEOTIDE SEQUENCE [LARGE SCALE GENOMIC DNA]</scope>
    <source>
        <strain evidence="3 4">WSH3</strain>
    </source>
</reference>
<evidence type="ECO:0008006" key="5">
    <source>
        <dbReference type="Google" id="ProtNLM"/>
    </source>
</evidence>